<evidence type="ECO:0000256" key="1">
    <source>
        <dbReference type="SAM" id="MobiDB-lite"/>
    </source>
</evidence>
<feature type="signal peptide" evidence="2">
    <location>
        <begin position="1"/>
        <end position="27"/>
    </location>
</feature>
<dbReference type="Proteomes" id="UP000267049">
    <property type="component" value="Unassembled WGS sequence"/>
</dbReference>
<evidence type="ECO:0000313" key="4">
    <source>
        <dbReference type="EMBL" id="RNF86014.1"/>
    </source>
</evidence>
<comment type="caution">
    <text evidence="4">The sequence shown here is derived from an EMBL/GenBank/DDBJ whole genome shotgun (WGS) entry which is preliminary data.</text>
</comment>
<accession>A0A3M8T3A9</accession>
<sequence>MRQALTRAVRVSAALLALLVATPSALAGDAWSLDPVHTRVLFTVSHAGFSNALGTISGSTGTLHFDRDHWQGARLEVTVPLTRLDLGDAGWNTAVLAGNLLDGERHPVARFVSTKVEAVDADHARACGELSLHGVTRPLCMDVTLNALKRHPLPPFRRTAGFTATATLSRAEFGIDAWKSVIGDEVQLRIEAEAVRVRSADDDDPLDDAPAPEPDPTLPASSSQPTREPEPVPEPTP</sequence>
<dbReference type="Pfam" id="PF04264">
    <property type="entry name" value="YceI"/>
    <property type="match status" value="1"/>
</dbReference>
<dbReference type="AlphaFoldDB" id="A0A3M8T3A9"/>
<name>A0A3M8T3A9_9GAMM</name>
<dbReference type="SUPFAM" id="SSF101874">
    <property type="entry name" value="YceI-like"/>
    <property type="match status" value="1"/>
</dbReference>
<evidence type="ECO:0000313" key="5">
    <source>
        <dbReference type="Proteomes" id="UP000267049"/>
    </source>
</evidence>
<reference evidence="4 5" key="1">
    <citation type="submission" date="2018-11" db="EMBL/GenBank/DDBJ databases">
        <title>Lysobacter cryohumiis sp. nov., isolated from soil in the Tianshan Mountains, Xinjiang, China.</title>
        <authorList>
            <person name="Luo Y."/>
            <person name="Sheng H."/>
        </authorList>
    </citation>
    <scope>NUCLEOTIDE SEQUENCE [LARGE SCALE GENOMIC DNA]</scope>
    <source>
        <strain evidence="4 5">ZS60</strain>
    </source>
</reference>
<dbReference type="EMBL" id="RIBS01000001">
    <property type="protein sequence ID" value="RNF86014.1"/>
    <property type="molecule type" value="Genomic_DNA"/>
</dbReference>
<feature type="region of interest" description="Disordered" evidence="1">
    <location>
        <begin position="197"/>
        <end position="237"/>
    </location>
</feature>
<dbReference type="RefSeq" id="WP_123086136.1">
    <property type="nucleotide sequence ID" value="NZ_RIBS01000001.1"/>
</dbReference>
<organism evidence="4 5">
    <name type="scientific">Montanilutibacter psychrotolerans</name>
    <dbReference type="NCBI Taxonomy" id="1327343"/>
    <lineage>
        <taxon>Bacteria</taxon>
        <taxon>Pseudomonadati</taxon>
        <taxon>Pseudomonadota</taxon>
        <taxon>Gammaproteobacteria</taxon>
        <taxon>Lysobacterales</taxon>
        <taxon>Lysobacteraceae</taxon>
        <taxon>Montanilutibacter</taxon>
    </lineage>
</organism>
<dbReference type="InterPro" id="IPR036761">
    <property type="entry name" value="TTHA0802/YceI-like_sf"/>
</dbReference>
<proteinExistence type="predicted"/>
<protein>
    <submittedName>
        <fullName evidence="4">Polyisoprenoid-binding protein</fullName>
    </submittedName>
</protein>
<dbReference type="InterPro" id="IPR007372">
    <property type="entry name" value="Lipid/polyisoprenoid-bd_YceI"/>
</dbReference>
<feature type="chain" id="PRO_5018299113" evidence="2">
    <location>
        <begin position="28"/>
        <end position="237"/>
    </location>
</feature>
<dbReference type="PANTHER" id="PTHR34406">
    <property type="entry name" value="PROTEIN YCEI"/>
    <property type="match status" value="1"/>
</dbReference>
<dbReference type="SMART" id="SM00867">
    <property type="entry name" value="YceI"/>
    <property type="match status" value="1"/>
</dbReference>
<dbReference type="OrthoDB" id="9811006at2"/>
<keyword evidence="5" id="KW-1185">Reference proteome</keyword>
<keyword evidence="2" id="KW-0732">Signal</keyword>
<evidence type="ECO:0000256" key="2">
    <source>
        <dbReference type="SAM" id="SignalP"/>
    </source>
</evidence>
<feature type="domain" description="Lipid/polyisoprenoid-binding YceI-like" evidence="3">
    <location>
        <begin position="30"/>
        <end position="195"/>
    </location>
</feature>
<dbReference type="Gene3D" id="2.40.128.110">
    <property type="entry name" value="Lipid/polyisoprenoid-binding, YceI-like"/>
    <property type="match status" value="1"/>
</dbReference>
<dbReference type="PANTHER" id="PTHR34406:SF1">
    <property type="entry name" value="PROTEIN YCEI"/>
    <property type="match status" value="1"/>
</dbReference>
<evidence type="ECO:0000259" key="3">
    <source>
        <dbReference type="SMART" id="SM00867"/>
    </source>
</evidence>
<gene>
    <name evidence="4" type="ORF">EER27_00835</name>
</gene>